<accession>A0A4D5RAQ0</accession>
<dbReference type="AlphaFoldDB" id="A0A4D5RAQ0"/>
<organism evidence="1">
    <name type="scientific">Ixodes scapularis</name>
    <name type="common">Black-legged tick</name>
    <name type="synonym">Deer tick</name>
    <dbReference type="NCBI Taxonomy" id="6945"/>
    <lineage>
        <taxon>Eukaryota</taxon>
        <taxon>Metazoa</taxon>
        <taxon>Ecdysozoa</taxon>
        <taxon>Arthropoda</taxon>
        <taxon>Chelicerata</taxon>
        <taxon>Arachnida</taxon>
        <taxon>Acari</taxon>
        <taxon>Parasitiformes</taxon>
        <taxon>Ixodida</taxon>
        <taxon>Ixodoidea</taxon>
        <taxon>Ixodidae</taxon>
        <taxon>Ixodinae</taxon>
        <taxon>Ixodes</taxon>
    </lineage>
</organism>
<reference evidence="1" key="1">
    <citation type="submission" date="2019-04" db="EMBL/GenBank/DDBJ databases">
        <title>An insight into the mialome of Ixodes scapularis.</title>
        <authorList>
            <person name="Ribeiro J.M."/>
            <person name="Mather T.N."/>
            <person name="Karim S."/>
        </authorList>
    </citation>
    <scope>NUCLEOTIDE SEQUENCE</scope>
</reference>
<proteinExistence type="predicted"/>
<sequence>MVFLSTRALSFCFLICALLCFGAISVCHVWNLFFCLQSVRYGARVTSYGSRENGADFKIWEEKKRGSLDVCFLGRADRRLGTCSLGMGFRLHREVTHTTR</sequence>
<protein>
    <submittedName>
        <fullName evidence="1">Putative secreted protein</fullName>
    </submittedName>
</protein>
<name>A0A4D5RAQ0_IXOSC</name>
<evidence type="ECO:0000313" key="1">
    <source>
        <dbReference type="EMBL" id="MOY34070.1"/>
    </source>
</evidence>
<dbReference type="EMBL" id="GHJT01000099">
    <property type="protein sequence ID" value="MOY34070.1"/>
    <property type="molecule type" value="Transcribed_RNA"/>
</dbReference>